<evidence type="ECO:0000313" key="3">
    <source>
        <dbReference type="EMBL" id="KAF5354795.1"/>
    </source>
</evidence>
<evidence type="ECO:0000256" key="1">
    <source>
        <dbReference type="SAM" id="MobiDB-lite"/>
    </source>
</evidence>
<proteinExistence type="predicted"/>
<feature type="transmembrane region" description="Helical" evidence="2">
    <location>
        <begin position="179"/>
        <end position="196"/>
    </location>
</feature>
<dbReference type="EMBL" id="JAACJO010000008">
    <property type="protein sequence ID" value="KAF5354795.1"/>
    <property type="molecule type" value="Genomic_DNA"/>
</dbReference>
<keyword evidence="2" id="KW-1133">Transmembrane helix</keyword>
<feature type="transmembrane region" description="Helical" evidence="2">
    <location>
        <begin position="67"/>
        <end position="89"/>
    </location>
</feature>
<dbReference type="Proteomes" id="UP000559027">
    <property type="component" value="Unassembled WGS sequence"/>
</dbReference>
<evidence type="ECO:0000313" key="4">
    <source>
        <dbReference type="Proteomes" id="UP000559027"/>
    </source>
</evidence>
<evidence type="ECO:0000256" key="2">
    <source>
        <dbReference type="SAM" id="Phobius"/>
    </source>
</evidence>
<sequence length="588" mass="64123">MLELARSKHVAMHSSSPSPSDSENYQLNPLHQNRDSPRTTRADMLILPSEKSRRLGLVSRHLKLVSLIRVGTFILIELGFISLASVAVSKPRALPLHLMPSISLTEAKGALTLICIIWHGLAIFAVKEILLHIFSAEWMEQVRRSGKLVLRETDVVSRMTTGYVDQVIHFSSRKATMPFRLGFICALLLIALNAIGPSTVTVNTFSGQRPMMVNIANLTMTQNLVNSNVGLLVPDRANLVTRLEQLENSIYGFRAEQPNILIPWPSSDLISSNSTIQYKSDVITYNFTCSWRAPSNISDISLLIQIDGQNWTIFTDGLGSNPLTELLDAVILPLEMDGTIGGPANSPLSGFFLVGSNTTLSGHVALNLEGVPTVPVSSGQLIQSTTAENATEVLLATSLLCDPQLRISPATVTLQTGSLWADIHQGSPVVKNIPQEAANALFSQSLLFAASTREAYGDQSLVNNIARILFLADPSFEYDENPAGIKPLPIGEINQRMNRVLLSSAKAYLSGYRPNDNNLTFPSFEMIESDAIGQEQQFALVGSRPFLIALAVVVGGLVALLITLVTIVKVDELQTFDLENIVQALRIH</sequence>
<comment type="caution">
    <text evidence="3">The sequence shown here is derived from an EMBL/GenBank/DDBJ whole genome shotgun (WGS) entry which is preliminary data.</text>
</comment>
<accession>A0A8H5D778</accession>
<feature type="transmembrane region" description="Helical" evidence="2">
    <location>
        <begin position="109"/>
        <end position="134"/>
    </location>
</feature>
<dbReference type="AlphaFoldDB" id="A0A8H5D778"/>
<protein>
    <submittedName>
        <fullName evidence="3">Uncharacterized protein</fullName>
    </submittedName>
</protein>
<keyword evidence="2" id="KW-0472">Membrane</keyword>
<gene>
    <name evidence="3" type="ORF">D9756_005769</name>
</gene>
<dbReference type="OrthoDB" id="3028494at2759"/>
<reference evidence="3 4" key="1">
    <citation type="journal article" date="2020" name="ISME J.">
        <title>Uncovering the hidden diversity of litter-decomposition mechanisms in mushroom-forming fungi.</title>
        <authorList>
            <person name="Floudas D."/>
            <person name="Bentzer J."/>
            <person name="Ahren D."/>
            <person name="Johansson T."/>
            <person name="Persson P."/>
            <person name="Tunlid A."/>
        </authorList>
    </citation>
    <scope>NUCLEOTIDE SEQUENCE [LARGE SCALE GENOMIC DNA]</scope>
    <source>
        <strain evidence="3 4">CBS 146.42</strain>
    </source>
</reference>
<feature type="region of interest" description="Disordered" evidence="1">
    <location>
        <begin position="1"/>
        <end position="37"/>
    </location>
</feature>
<keyword evidence="4" id="KW-1185">Reference proteome</keyword>
<keyword evidence="2" id="KW-0812">Transmembrane</keyword>
<feature type="transmembrane region" description="Helical" evidence="2">
    <location>
        <begin position="546"/>
        <end position="568"/>
    </location>
</feature>
<organism evidence="3 4">
    <name type="scientific">Leucocoprinus leucothites</name>
    <dbReference type="NCBI Taxonomy" id="201217"/>
    <lineage>
        <taxon>Eukaryota</taxon>
        <taxon>Fungi</taxon>
        <taxon>Dikarya</taxon>
        <taxon>Basidiomycota</taxon>
        <taxon>Agaricomycotina</taxon>
        <taxon>Agaricomycetes</taxon>
        <taxon>Agaricomycetidae</taxon>
        <taxon>Agaricales</taxon>
        <taxon>Agaricineae</taxon>
        <taxon>Agaricaceae</taxon>
        <taxon>Leucocoprinus</taxon>
    </lineage>
</organism>
<name>A0A8H5D778_9AGAR</name>